<name>A0AAE1HG79_9NEOP</name>
<sequence>MDINHELPGKKDVVSVVENNKRVSKRKRLLLGTISNLHAKFLEEHGGMNVSESKFVTLRPKECVIAGSSGTHIVCVCTYHQNPKLMVNAAKLYNIQPLDQVSDCYKYFLSNTPTEACHLRDCENCPSGIDLQEELELYFAEEMIKFIIHNQWKTVDRGYLDTLHKSSAEFIDDFFNQIERLIPHSYIATQQSSFYEDRMTNLQEGEVIINADFSENYSFMTQDMSQASYQEQCTVHPFMCYCRINGDIRKSSFIVISDQLQHNTIAFSFFSAAQYKNRYSVANTFFHEQDFGVPAEWHFFATSHGKCACDGLGGSVKRTAWLHSLRNTDPLKNILNAEALFKWSSENSTTMNFSYASSQEVLEHVKNEETEEFEIINLDPAGMKQSYTFSDTQHTVSIQDILLLVEPNMCKRGQIYKLLAKDIKAADTLFRSWKGNQ</sequence>
<dbReference type="PANTHER" id="PTHR46601:SF1">
    <property type="entry name" value="ADF-H DOMAIN-CONTAINING PROTEIN"/>
    <property type="match status" value="1"/>
</dbReference>
<reference evidence="1" key="2">
    <citation type="journal article" date="2023" name="BMC Genomics">
        <title>Pest status, molecular evolution, and epigenetic factors derived from the genome assembly of Frankliniella fusca, a thysanopteran phytovirus vector.</title>
        <authorList>
            <person name="Catto M.A."/>
            <person name="Labadie P.E."/>
            <person name="Jacobson A.L."/>
            <person name="Kennedy G.G."/>
            <person name="Srinivasan R."/>
            <person name="Hunt B.G."/>
        </authorList>
    </citation>
    <scope>NUCLEOTIDE SEQUENCE</scope>
    <source>
        <strain evidence="1">PL_HMW_Pooled</strain>
    </source>
</reference>
<accession>A0AAE1HG79</accession>
<comment type="caution">
    <text evidence="1">The sequence shown here is derived from an EMBL/GenBank/DDBJ whole genome shotgun (WGS) entry which is preliminary data.</text>
</comment>
<evidence type="ECO:0000313" key="1">
    <source>
        <dbReference type="EMBL" id="KAK3920754.1"/>
    </source>
</evidence>
<organism evidence="1 2">
    <name type="scientific">Frankliniella fusca</name>
    <dbReference type="NCBI Taxonomy" id="407009"/>
    <lineage>
        <taxon>Eukaryota</taxon>
        <taxon>Metazoa</taxon>
        <taxon>Ecdysozoa</taxon>
        <taxon>Arthropoda</taxon>
        <taxon>Hexapoda</taxon>
        <taxon>Insecta</taxon>
        <taxon>Pterygota</taxon>
        <taxon>Neoptera</taxon>
        <taxon>Paraneoptera</taxon>
        <taxon>Thysanoptera</taxon>
        <taxon>Terebrantia</taxon>
        <taxon>Thripoidea</taxon>
        <taxon>Thripidae</taxon>
        <taxon>Frankliniella</taxon>
    </lineage>
</organism>
<evidence type="ECO:0000313" key="2">
    <source>
        <dbReference type="Proteomes" id="UP001219518"/>
    </source>
</evidence>
<dbReference type="AlphaFoldDB" id="A0AAE1HG79"/>
<dbReference type="PANTHER" id="PTHR46601">
    <property type="entry name" value="ULP_PROTEASE DOMAIN-CONTAINING PROTEIN"/>
    <property type="match status" value="1"/>
</dbReference>
<proteinExistence type="predicted"/>
<reference evidence="1" key="1">
    <citation type="submission" date="2021-07" db="EMBL/GenBank/DDBJ databases">
        <authorList>
            <person name="Catto M.A."/>
            <person name="Jacobson A."/>
            <person name="Kennedy G."/>
            <person name="Labadie P."/>
            <person name="Hunt B.G."/>
            <person name="Srinivasan R."/>
        </authorList>
    </citation>
    <scope>NUCLEOTIDE SEQUENCE</scope>
    <source>
        <strain evidence="1">PL_HMW_Pooled</strain>
        <tissue evidence="1">Head</tissue>
    </source>
</reference>
<gene>
    <name evidence="1" type="ORF">KUF71_009991</name>
</gene>
<protein>
    <submittedName>
        <fullName evidence="1">Glutamate dehydrogenase</fullName>
    </submittedName>
</protein>
<dbReference type="EMBL" id="JAHWGI010001022">
    <property type="protein sequence ID" value="KAK3920754.1"/>
    <property type="molecule type" value="Genomic_DNA"/>
</dbReference>
<dbReference type="Proteomes" id="UP001219518">
    <property type="component" value="Unassembled WGS sequence"/>
</dbReference>
<keyword evidence="2" id="KW-1185">Reference proteome</keyword>